<dbReference type="Pfam" id="PF13963">
    <property type="entry name" value="Transpos_assoc"/>
    <property type="match status" value="1"/>
</dbReference>
<proteinExistence type="predicted"/>
<reference evidence="3" key="1">
    <citation type="submission" date="2025-08" db="UniProtKB">
        <authorList>
            <consortium name="RefSeq"/>
        </authorList>
    </citation>
    <scope>IDENTIFICATION</scope>
</reference>
<organism evidence="2 3">
    <name type="scientific">Dioscorea cayennensis subsp. rotundata</name>
    <name type="common">White Guinea yam</name>
    <name type="synonym">Dioscorea rotundata</name>
    <dbReference type="NCBI Taxonomy" id="55577"/>
    <lineage>
        <taxon>Eukaryota</taxon>
        <taxon>Viridiplantae</taxon>
        <taxon>Streptophyta</taxon>
        <taxon>Embryophyta</taxon>
        <taxon>Tracheophyta</taxon>
        <taxon>Spermatophyta</taxon>
        <taxon>Magnoliopsida</taxon>
        <taxon>Liliopsida</taxon>
        <taxon>Dioscoreales</taxon>
        <taxon>Dioscoreaceae</taxon>
        <taxon>Dioscorea</taxon>
    </lineage>
</organism>
<dbReference type="InterPro" id="IPR029480">
    <property type="entry name" value="Transpos_assoc"/>
</dbReference>
<dbReference type="RefSeq" id="XP_039128928.1">
    <property type="nucleotide sequence ID" value="XM_039272994.1"/>
</dbReference>
<evidence type="ECO:0000313" key="2">
    <source>
        <dbReference type="Proteomes" id="UP001515500"/>
    </source>
</evidence>
<dbReference type="AlphaFoldDB" id="A0AB40BRQ2"/>
<sequence>MDKNWMHKSGLSQEYLDGVEEFLNFAFDNSSEDDKIICPCIKCVNIHWQIRQIVLEHLVCDGILQGYKCWFFHGERVPSSTQKARNTFIGPSSSASHNQTSHLRPDNMEELLQDAFNMHHVDNDGLPSSSDEFNVEVNDGGETLRGVVDEQPSKEAAKFYKLLEDMNDKLYEGSNHSRLYFCIRLFHLKCMCGMTAKGLDYLIEFLKEFFPSAAIPENCHESKKIIKDLGLGYEKIHSCPNDCMLYWEHNEGQQSCQMCGRSRWVSTNSDQCLNNENEVAHRRPAKVLRYFSFNTKAQRIFHVR</sequence>
<protein>
    <submittedName>
        <fullName evidence="3">Uncharacterized protein LOC120265079</fullName>
    </submittedName>
</protein>
<feature type="domain" description="Transposase-associated" evidence="1">
    <location>
        <begin position="3"/>
        <end position="75"/>
    </location>
</feature>
<dbReference type="PANTHER" id="PTHR10775">
    <property type="entry name" value="OS08G0208400 PROTEIN"/>
    <property type="match status" value="1"/>
</dbReference>
<evidence type="ECO:0000259" key="1">
    <source>
        <dbReference type="Pfam" id="PF13963"/>
    </source>
</evidence>
<dbReference type="GeneID" id="120265079"/>
<keyword evidence="2" id="KW-1185">Reference proteome</keyword>
<dbReference type="Proteomes" id="UP001515500">
    <property type="component" value="Chromosome 7"/>
</dbReference>
<gene>
    <name evidence="3" type="primary">LOC120265079</name>
</gene>
<evidence type="ECO:0000313" key="3">
    <source>
        <dbReference type="RefSeq" id="XP_039128928.1"/>
    </source>
</evidence>
<name>A0AB40BRQ2_DIOCR</name>
<accession>A0AB40BRQ2</accession>
<dbReference type="PANTHER" id="PTHR10775:SF173">
    <property type="match status" value="1"/>
</dbReference>